<evidence type="ECO:0000313" key="8">
    <source>
        <dbReference type="EMBL" id="SHL15518.1"/>
    </source>
</evidence>
<keyword evidence="1 4" id="KW-0132">Cell division</keyword>
<dbReference type="InterPro" id="IPR003802">
    <property type="entry name" value="Sporulation_regulator_WhiA"/>
</dbReference>
<evidence type="ECO:0000259" key="6">
    <source>
        <dbReference type="PROSITE" id="PS50819"/>
    </source>
</evidence>
<dbReference type="EMBL" id="LSFY01000001">
    <property type="protein sequence ID" value="KXZ40458.1"/>
    <property type="molecule type" value="Genomic_DNA"/>
</dbReference>
<dbReference type="SUPFAM" id="SSF55608">
    <property type="entry name" value="Homing endonucleases"/>
    <property type="match status" value="1"/>
</dbReference>
<dbReference type="AlphaFoldDB" id="A0A150FS98"/>
<comment type="function">
    <text evidence="4">Involved in cell division and chromosome segregation.</text>
</comment>
<keyword evidence="3 4" id="KW-0131">Cell cycle</keyword>
<dbReference type="HAMAP" id="MF_01420">
    <property type="entry name" value="HTH_type_WhiA"/>
    <property type="match status" value="1"/>
</dbReference>
<proteinExistence type="inferred from homology"/>
<dbReference type="Gene3D" id="3.10.28.10">
    <property type="entry name" value="Homing endonucleases"/>
    <property type="match status" value="1"/>
</dbReference>
<keyword evidence="5" id="KW-0175">Coiled coil</keyword>
<dbReference type="Pfam" id="PF10298">
    <property type="entry name" value="WhiA_N"/>
    <property type="match status" value="1"/>
</dbReference>
<dbReference type="InterPro" id="IPR023054">
    <property type="entry name" value="Sporulation_regulator_WhiA_C"/>
</dbReference>
<dbReference type="GO" id="GO:0004519">
    <property type="term" value="F:endonuclease activity"/>
    <property type="evidence" value="ECO:0007669"/>
    <property type="project" value="InterPro"/>
</dbReference>
<reference evidence="8 10" key="2">
    <citation type="submission" date="2016-11" db="EMBL/GenBank/DDBJ databases">
        <authorList>
            <person name="Varghese N."/>
            <person name="Submissions S."/>
        </authorList>
    </citation>
    <scope>NUCLEOTIDE SEQUENCE [LARGE SCALE GENOMIC DNA]</scope>
    <source>
        <strain evidence="8 10">DSM 7308</strain>
    </source>
</reference>
<feature type="domain" description="DOD-type homing endonuclease" evidence="6">
    <location>
        <begin position="116"/>
        <end position="175"/>
    </location>
</feature>
<dbReference type="STRING" id="1121328.JWYL7_1533"/>
<dbReference type="InterPro" id="IPR027434">
    <property type="entry name" value="Homing_endonucl"/>
</dbReference>
<dbReference type="RefSeq" id="WP_066071352.1">
    <property type="nucleotide sequence ID" value="NZ_FRBG01000013.1"/>
</dbReference>
<evidence type="ECO:0000313" key="7">
    <source>
        <dbReference type="EMBL" id="KXZ40458.1"/>
    </source>
</evidence>
<keyword evidence="10" id="KW-1185">Reference proteome</keyword>
<dbReference type="Proteomes" id="UP000323392">
    <property type="component" value="Unassembled WGS sequence"/>
</dbReference>
<dbReference type="PATRIC" id="fig|1121328.3.peg.1544"/>
<dbReference type="Pfam" id="PF14527">
    <property type="entry name" value="LAGLIDADG_WhiA"/>
    <property type="match status" value="1"/>
</dbReference>
<dbReference type="GO" id="GO:0003677">
    <property type="term" value="F:DNA binding"/>
    <property type="evidence" value="ECO:0007669"/>
    <property type="project" value="UniProtKB-UniRule"/>
</dbReference>
<dbReference type="PANTHER" id="PTHR37307">
    <property type="entry name" value="CELL DIVISION PROTEIN WHIA-RELATED"/>
    <property type="match status" value="1"/>
</dbReference>
<name>A0A150FS98_CLOPD</name>
<dbReference type="GO" id="GO:0051301">
    <property type="term" value="P:cell division"/>
    <property type="evidence" value="ECO:0007669"/>
    <property type="project" value="UniProtKB-UniRule"/>
</dbReference>
<dbReference type="InterPro" id="IPR018478">
    <property type="entry name" value="Sporu_reg_WhiA_N_dom"/>
</dbReference>
<dbReference type="Proteomes" id="UP000092605">
    <property type="component" value="Unassembled WGS sequence"/>
</dbReference>
<dbReference type="GO" id="GO:0043937">
    <property type="term" value="P:regulation of sporulation"/>
    <property type="evidence" value="ECO:0007669"/>
    <property type="project" value="InterPro"/>
</dbReference>
<evidence type="ECO:0000256" key="3">
    <source>
        <dbReference type="ARBA" id="ARBA00023306"/>
    </source>
</evidence>
<dbReference type="Pfam" id="PF02650">
    <property type="entry name" value="HTH_WhiA"/>
    <property type="match status" value="1"/>
</dbReference>
<feature type="coiled-coil region" evidence="5">
    <location>
        <begin position="294"/>
        <end position="321"/>
    </location>
</feature>
<evidence type="ECO:0000256" key="1">
    <source>
        <dbReference type="ARBA" id="ARBA00022618"/>
    </source>
</evidence>
<organism evidence="7 9">
    <name type="scientific">Alkalithermobacter thermoalcaliphilus JW-YL-7 = DSM 7308</name>
    <dbReference type="NCBI Taxonomy" id="1121328"/>
    <lineage>
        <taxon>Bacteria</taxon>
        <taxon>Bacillati</taxon>
        <taxon>Bacillota</taxon>
        <taxon>Clostridia</taxon>
        <taxon>Peptostreptococcales</taxon>
        <taxon>Tepidibacteraceae</taxon>
        <taxon>Alkalithermobacter</taxon>
    </lineage>
</organism>
<dbReference type="OrthoDB" id="401278at2"/>
<evidence type="ECO:0000256" key="4">
    <source>
        <dbReference type="HAMAP-Rule" id="MF_01420"/>
    </source>
</evidence>
<evidence type="ECO:0000313" key="9">
    <source>
        <dbReference type="Proteomes" id="UP000092605"/>
    </source>
</evidence>
<dbReference type="NCBIfam" id="TIGR00647">
    <property type="entry name" value="DNA_bind_WhiA"/>
    <property type="match status" value="1"/>
</dbReference>
<evidence type="ECO:0000256" key="2">
    <source>
        <dbReference type="ARBA" id="ARBA00023125"/>
    </source>
</evidence>
<comment type="similarity">
    <text evidence="4">Belongs to the WhiA family.</text>
</comment>
<evidence type="ECO:0000313" key="10">
    <source>
        <dbReference type="Proteomes" id="UP000323392"/>
    </source>
</evidence>
<comment type="caution">
    <text evidence="7">The sequence shown here is derived from an EMBL/GenBank/DDBJ whole genome shotgun (WGS) entry which is preliminary data.</text>
</comment>
<evidence type="ECO:0000256" key="5">
    <source>
        <dbReference type="SAM" id="Coils"/>
    </source>
</evidence>
<dbReference type="PROSITE" id="PS50819">
    <property type="entry name" value="INTEIN_ENDONUCLEASE"/>
    <property type="match status" value="1"/>
</dbReference>
<gene>
    <name evidence="4" type="primary">whiA</name>
    <name evidence="7" type="ORF">JWYL7_1533</name>
    <name evidence="8" type="ORF">SAMN05661008_01558</name>
</gene>
<dbReference type="InterPro" id="IPR004042">
    <property type="entry name" value="Intein_endonuc_central"/>
</dbReference>
<dbReference type="EMBL" id="FRBG01000013">
    <property type="protein sequence ID" value="SHL15518.1"/>
    <property type="molecule type" value="Genomic_DNA"/>
</dbReference>
<sequence length="324" mass="37089">MSFSIQTKNELSRITPPSMCCEIAQLSAMIRTSGTIQLAGFEKLNIKMSTENAAIARRLFKLLKSCFNINTEIMVRKNTNLKKNNNYVLIVNSSMGSTEILKKTRILKQKSGISINNKIPKDLLKDENCKRAYIRGAFLGCGSISDPEKAYHMEFVTNNREFSEELKDLINEFGFNSKIVNRKNSYVIYLKESEQICDLLNLMGAYNALLALENVRILKEMRNNVNRVVNCETANLTKTVNAAVRQLENIRYIKDTVGLDYLPKNLAEIAKIRLEYEDFSLKELGQMLDPPIGKSGVNHRLRKIEEIAEKIKEEKEDFCDKKRI</sequence>
<reference evidence="7 9" key="1">
    <citation type="submission" date="2016-02" db="EMBL/GenBank/DDBJ databases">
        <title>Draft genome sequence for Clostridium paradoxum JW-YL-7.</title>
        <authorList>
            <person name="Utturkar S.M."/>
            <person name="Lancaster A."/>
            <person name="Poole F.L."/>
            <person name="Adams M.W."/>
            <person name="Brown S.D."/>
        </authorList>
    </citation>
    <scope>NUCLEOTIDE SEQUENCE [LARGE SCALE GENOMIC DNA]</scope>
    <source>
        <strain evidence="7 9">JW-YL-7</strain>
    </source>
</reference>
<dbReference type="InterPro" id="IPR039518">
    <property type="entry name" value="WhiA_LAGLIDADG_dom"/>
</dbReference>
<accession>A0A150FS98</accession>
<keyword evidence="2 4" id="KW-0238">DNA-binding</keyword>
<protein>
    <recommendedName>
        <fullName evidence="4">Probable cell division protein WhiA</fullName>
    </recommendedName>
</protein>
<dbReference type="PANTHER" id="PTHR37307:SF1">
    <property type="entry name" value="CELL DIVISION PROTEIN WHIA-RELATED"/>
    <property type="match status" value="1"/>
</dbReference>